<evidence type="ECO:0000313" key="7">
    <source>
        <dbReference type="EMBL" id="GAB1317331.1"/>
    </source>
</evidence>
<feature type="region of interest" description="Disordered" evidence="6">
    <location>
        <begin position="360"/>
        <end position="416"/>
    </location>
</feature>
<evidence type="ECO:0000313" key="8">
    <source>
        <dbReference type="Proteomes" id="UP001628179"/>
    </source>
</evidence>
<dbReference type="InterPro" id="IPR050505">
    <property type="entry name" value="WDR55/POC1"/>
</dbReference>
<feature type="compositionally biased region" description="Basic residues" evidence="6">
    <location>
        <begin position="390"/>
        <end position="403"/>
    </location>
</feature>
<gene>
    <name evidence="7" type="primary">JIP5</name>
    <name evidence="7" type="ORF">MFIFM68171_07541</name>
</gene>
<dbReference type="PANTHER" id="PTHR44019:SF20">
    <property type="entry name" value="WD REPEAT-CONTAINING PROTEIN 55"/>
    <property type="match status" value="1"/>
</dbReference>
<dbReference type="Proteomes" id="UP001628179">
    <property type="component" value="Unassembled WGS sequence"/>
</dbReference>
<feature type="region of interest" description="Disordered" evidence="6">
    <location>
        <begin position="39"/>
        <end position="58"/>
    </location>
</feature>
<sequence length="416" mass="44810">MLENLCTLPLSADLFTQAVHPSQPLLTVGLSSGRVETFRLPADDEDENGERSSTSSGRGLIKSVWSTRRHKGSCRYLAYSHDGEALYSAGTDSVVKHFSPETGLVVSKIGLPPRNSTTSMTDCPAILHVLSPQTLLLGTDSGSLYIFDLRENGSLDPKPVRKHVPHSDYVSSITPLPASAESTSGFAKQWVSTGGTTLAVTDLRHGIVANSEDQGDELLCSTIIPTGLGPKGMRNNPVVAVGTGGGVLTLWDRGSWDDQQERIYVAGGKTKRDGDSLDAIVRVPDELGWGKKVIVGVGNGSMAVVDLRRREVETVLKQDEIEGVAALNFDYQNRLISGGGMTVKVWADSGLDDYPDDVEEEREAIGIKRSASSDDDSDRDDSDSEVERSRKNKQSNKKRKKGRGGQGRTVAFPGLD</sequence>
<dbReference type="InterPro" id="IPR015943">
    <property type="entry name" value="WD40/YVTN_repeat-like_dom_sf"/>
</dbReference>
<evidence type="ECO:0000256" key="4">
    <source>
        <dbReference type="ARBA" id="ARBA00039238"/>
    </source>
</evidence>
<proteinExistence type="inferred from homology"/>
<evidence type="ECO:0000256" key="5">
    <source>
        <dbReference type="ARBA" id="ARBA00039514"/>
    </source>
</evidence>
<dbReference type="InterPro" id="IPR036322">
    <property type="entry name" value="WD40_repeat_dom_sf"/>
</dbReference>
<dbReference type="EMBL" id="BAAFSV010000004">
    <property type="protein sequence ID" value="GAB1317331.1"/>
    <property type="molecule type" value="Genomic_DNA"/>
</dbReference>
<dbReference type="Gene3D" id="2.130.10.10">
    <property type="entry name" value="YVTN repeat-like/Quinoprotein amine dehydrogenase"/>
    <property type="match status" value="1"/>
</dbReference>
<keyword evidence="8" id="KW-1185">Reference proteome</keyword>
<dbReference type="InterPro" id="IPR001680">
    <property type="entry name" value="WD40_rpt"/>
</dbReference>
<dbReference type="RefSeq" id="XP_070919062.1">
    <property type="nucleotide sequence ID" value="XM_071062961.1"/>
</dbReference>
<comment type="similarity">
    <text evidence="1">Belongs to the WD repeat WDR55 family.</text>
</comment>
<organism evidence="7 8">
    <name type="scientific">Madurella fahalii</name>
    <dbReference type="NCBI Taxonomy" id="1157608"/>
    <lineage>
        <taxon>Eukaryota</taxon>
        <taxon>Fungi</taxon>
        <taxon>Dikarya</taxon>
        <taxon>Ascomycota</taxon>
        <taxon>Pezizomycotina</taxon>
        <taxon>Sordariomycetes</taxon>
        <taxon>Sordariomycetidae</taxon>
        <taxon>Sordariales</taxon>
        <taxon>Sordariales incertae sedis</taxon>
        <taxon>Madurella</taxon>
    </lineage>
</organism>
<dbReference type="PANTHER" id="PTHR44019">
    <property type="entry name" value="WD REPEAT-CONTAINING PROTEIN 55"/>
    <property type="match status" value="1"/>
</dbReference>
<protein>
    <recommendedName>
        <fullName evidence="4">WD repeat-containing protein JIP5</fullName>
    </recommendedName>
    <alternativeName>
        <fullName evidence="5">WD repeat-containing protein jip5</fullName>
    </alternativeName>
</protein>
<dbReference type="SUPFAM" id="SSF50978">
    <property type="entry name" value="WD40 repeat-like"/>
    <property type="match status" value="1"/>
</dbReference>
<evidence type="ECO:0000256" key="6">
    <source>
        <dbReference type="SAM" id="MobiDB-lite"/>
    </source>
</evidence>
<comment type="caution">
    <text evidence="7">The sequence shown here is derived from an EMBL/GenBank/DDBJ whole genome shotgun (WGS) entry which is preliminary data.</text>
</comment>
<keyword evidence="3" id="KW-0677">Repeat</keyword>
<keyword evidence="2" id="KW-0853">WD repeat</keyword>
<dbReference type="SMART" id="SM00320">
    <property type="entry name" value="WD40"/>
    <property type="match status" value="3"/>
</dbReference>
<evidence type="ECO:0000256" key="1">
    <source>
        <dbReference type="ARBA" id="ARBA00007625"/>
    </source>
</evidence>
<evidence type="ECO:0000256" key="2">
    <source>
        <dbReference type="ARBA" id="ARBA00022574"/>
    </source>
</evidence>
<dbReference type="GeneID" id="98178284"/>
<evidence type="ECO:0000256" key="3">
    <source>
        <dbReference type="ARBA" id="ARBA00022737"/>
    </source>
</evidence>
<accession>A0ABQ0GHX0</accession>
<name>A0ABQ0GHX0_9PEZI</name>
<feature type="compositionally biased region" description="Acidic residues" evidence="6">
    <location>
        <begin position="373"/>
        <end position="384"/>
    </location>
</feature>
<reference evidence="7 8" key="1">
    <citation type="submission" date="2024-09" db="EMBL/GenBank/DDBJ databases">
        <title>Itraconazole resistance in Madurella fahalii resulting from another homologue of gene encoding cytochrome P450 14-alpha sterol demethylase (CYP51).</title>
        <authorList>
            <person name="Yoshioka I."/>
            <person name="Fahal A.H."/>
            <person name="Kaneko S."/>
            <person name="Yaguchi T."/>
        </authorList>
    </citation>
    <scope>NUCLEOTIDE SEQUENCE [LARGE SCALE GENOMIC DNA]</scope>
    <source>
        <strain evidence="7 8">IFM 68171</strain>
    </source>
</reference>